<gene>
    <name evidence="1" type="ORF">ANANG_G00015020</name>
</gene>
<comment type="caution">
    <text evidence="1">The sequence shown here is derived from an EMBL/GenBank/DDBJ whole genome shotgun (WGS) entry which is preliminary data.</text>
</comment>
<protein>
    <submittedName>
        <fullName evidence="1">Uncharacterized protein</fullName>
    </submittedName>
</protein>
<evidence type="ECO:0000313" key="1">
    <source>
        <dbReference type="EMBL" id="KAG5857104.1"/>
    </source>
</evidence>
<evidence type="ECO:0000313" key="2">
    <source>
        <dbReference type="Proteomes" id="UP001044222"/>
    </source>
</evidence>
<name>A0A9D3MXI2_ANGAN</name>
<dbReference type="Proteomes" id="UP001044222">
    <property type="component" value="Unassembled WGS sequence"/>
</dbReference>
<proteinExistence type="predicted"/>
<organism evidence="1 2">
    <name type="scientific">Anguilla anguilla</name>
    <name type="common">European freshwater eel</name>
    <name type="synonym">Muraena anguilla</name>
    <dbReference type="NCBI Taxonomy" id="7936"/>
    <lineage>
        <taxon>Eukaryota</taxon>
        <taxon>Metazoa</taxon>
        <taxon>Chordata</taxon>
        <taxon>Craniata</taxon>
        <taxon>Vertebrata</taxon>
        <taxon>Euteleostomi</taxon>
        <taxon>Actinopterygii</taxon>
        <taxon>Neopterygii</taxon>
        <taxon>Teleostei</taxon>
        <taxon>Anguilliformes</taxon>
        <taxon>Anguillidae</taxon>
        <taxon>Anguilla</taxon>
    </lineage>
</organism>
<sequence length="79" mass="8717">WVPLTNQPRRLKVCCSPQFGAKTGSSHREHVCELDSFTGIISGCSWPTSLKDTTTESQLRVERFLDHCAAPPPCSLVVC</sequence>
<keyword evidence="2" id="KW-1185">Reference proteome</keyword>
<accession>A0A9D3MXI2</accession>
<dbReference type="EMBL" id="JAFIRN010000001">
    <property type="protein sequence ID" value="KAG5857104.1"/>
    <property type="molecule type" value="Genomic_DNA"/>
</dbReference>
<feature type="non-terminal residue" evidence="1">
    <location>
        <position position="79"/>
    </location>
</feature>
<dbReference type="AlphaFoldDB" id="A0A9D3MXI2"/>
<reference evidence="1" key="1">
    <citation type="submission" date="2021-01" db="EMBL/GenBank/DDBJ databases">
        <title>A chromosome-scale assembly of European eel, Anguilla anguilla.</title>
        <authorList>
            <person name="Henkel C."/>
            <person name="Jong-Raadsen S.A."/>
            <person name="Dufour S."/>
            <person name="Weltzien F.-A."/>
            <person name="Palstra A.P."/>
            <person name="Pelster B."/>
            <person name="Spaink H.P."/>
            <person name="Van Den Thillart G.E."/>
            <person name="Jansen H."/>
            <person name="Zahm M."/>
            <person name="Klopp C."/>
            <person name="Cedric C."/>
            <person name="Louis A."/>
            <person name="Berthelot C."/>
            <person name="Parey E."/>
            <person name="Roest Crollius H."/>
            <person name="Montfort J."/>
            <person name="Robinson-Rechavi M."/>
            <person name="Bucao C."/>
            <person name="Bouchez O."/>
            <person name="Gislard M."/>
            <person name="Lluch J."/>
            <person name="Milhes M."/>
            <person name="Lampietro C."/>
            <person name="Lopez Roques C."/>
            <person name="Donnadieu C."/>
            <person name="Braasch I."/>
            <person name="Desvignes T."/>
            <person name="Postlethwait J."/>
            <person name="Bobe J."/>
            <person name="Guiguen Y."/>
            <person name="Dirks R."/>
        </authorList>
    </citation>
    <scope>NUCLEOTIDE SEQUENCE</scope>
    <source>
        <strain evidence="1">Tag_6206</strain>
        <tissue evidence="1">Liver</tissue>
    </source>
</reference>